<dbReference type="InterPro" id="IPR036249">
    <property type="entry name" value="Thioredoxin-like_sf"/>
</dbReference>
<evidence type="ECO:0000313" key="4">
    <source>
        <dbReference type="EMBL" id="SEH69772.1"/>
    </source>
</evidence>
<organism evidence="4 5">
    <name type="scientific">Akkermansia glycaniphila</name>
    <dbReference type="NCBI Taxonomy" id="1679444"/>
    <lineage>
        <taxon>Bacteria</taxon>
        <taxon>Pseudomonadati</taxon>
        <taxon>Verrucomicrobiota</taxon>
        <taxon>Verrucomicrobiia</taxon>
        <taxon>Verrucomicrobiales</taxon>
        <taxon>Akkermansiaceae</taxon>
        <taxon>Akkermansia</taxon>
    </lineage>
</organism>
<dbReference type="KEGG" id="agl:PYTT_0056"/>
<dbReference type="EMBL" id="LT629973">
    <property type="protein sequence ID" value="SEH69772.1"/>
    <property type="molecule type" value="Genomic_DNA"/>
</dbReference>
<evidence type="ECO:0000256" key="2">
    <source>
        <dbReference type="SAM" id="SignalP"/>
    </source>
</evidence>
<evidence type="ECO:0000313" key="5">
    <source>
        <dbReference type="Proteomes" id="UP000176204"/>
    </source>
</evidence>
<evidence type="ECO:0000256" key="1">
    <source>
        <dbReference type="ARBA" id="ARBA00022729"/>
    </source>
</evidence>
<dbReference type="InterPro" id="IPR051099">
    <property type="entry name" value="AGR/TXD"/>
</dbReference>
<evidence type="ECO:0000259" key="3">
    <source>
        <dbReference type="PROSITE" id="PS51352"/>
    </source>
</evidence>
<protein>
    <submittedName>
        <fullName evidence="4">Thioredoxin-like fold</fullName>
    </submittedName>
</protein>
<dbReference type="Gene3D" id="3.40.30.10">
    <property type="entry name" value="Glutaredoxin"/>
    <property type="match status" value="1"/>
</dbReference>
<keyword evidence="5" id="KW-1185">Reference proteome</keyword>
<dbReference type="STRING" id="1679444.PYTT_0056"/>
<keyword evidence="1 2" id="KW-0732">Signal</keyword>
<name>A0A1H6KE83_9BACT</name>
<dbReference type="PROSITE" id="PS51352">
    <property type="entry name" value="THIOREDOXIN_2"/>
    <property type="match status" value="1"/>
</dbReference>
<dbReference type="SUPFAM" id="SSF52833">
    <property type="entry name" value="Thioredoxin-like"/>
    <property type="match status" value="1"/>
</dbReference>
<feature type="domain" description="Thioredoxin" evidence="3">
    <location>
        <begin position="25"/>
        <end position="166"/>
    </location>
</feature>
<feature type="chain" id="PRO_5009604448" evidence="2">
    <location>
        <begin position="25"/>
        <end position="337"/>
    </location>
</feature>
<proteinExistence type="predicted"/>
<feature type="signal peptide" evidence="2">
    <location>
        <begin position="1"/>
        <end position="24"/>
    </location>
</feature>
<reference evidence="5" key="1">
    <citation type="submission" date="2016-09" db="EMBL/GenBank/DDBJ databases">
        <authorList>
            <person name="Koehorst J."/>
        </authorList>
    </citation>
    <scope>NUCLEOTIDE SEQUENCE [LARGE SCALE GENOMIC DNA]</scope>
</reference>
<dbReference type="PANTHER" id="PTHR15337:SF11">
    <property type="entry name" value="THIOREDOXIN DOMAIN-CONTAINING PROTEIN"/>
    <property type="match status" value="1"/>
</dbReference>
<dbReference type="Proteomes" id="UP000176204">
    <property type="component" value="Chromosome I"/>
</dbReference>
<gene>
    <name evidence="4" type="ORF">PYTT_0056</name>
</gene>
<accession>A0A1H6KE83</accession>
<dbReference type="Pfam" id="PF13899">
    <property type="entry name" value="Thioredoxin_7"/>
    <property type="match status" value="1"/>
</dbReference>
<dbReference type="AlphaFoldDB" id="A0A1H6KE83"/>
<dbReference type="PANTHER" id="PTHR15337">
    <property type="entry name" value="ANTERIOR GRADIENT PROTEIN-RELATED"/>
    <property type="match status" value="1"/>
</dbReference>
<sequence length="337" mass="38175">MGFSMNAASFLPTALLLAVLPCMAEPEQQKAVRIDPPLSTAESLTWHTNLEKAIARAQKDHKDIYLEFTGTDWCPGCIHLKNTVQATMAFRDRARTNYICVLIDFPRKIKLPEQQAAYNEDIRSLYDITSFPTVLLLDEQGRPYAAIPGSAQNVEAYLQRLDQAQAIKTARNKAFDEAAHASGNAEKLQALHRALQTVDPTFHPFYPDVLQEIERLDPQNTLGYKGTADRARIGKQQRSEYEKLLDECRTAYREKKMQTCIDLTDQFLNRTDLLPAVRQKALLHQHTNYAMVANIPKSLQCLKDALAVDPKSKDAKKIQSYIDNLEHYLQEQASSPE</sequence>
<dbReference type="InterPro" id="IPR013766">
    <property type="entry name" value="Thioredoxin_domain"/>
</dbReference>